<dbReference type="PROSITE" id="PS50089">
    <property type="entry name" value="ZF_RING_2"/>
    <property type="match status" value="1"/>
</dbReference>
<dbReference type="Gramene" id="Jr13_01710_p1">
    <property type="protein sequence ID" value="cds.Jr13_01710_p1"/>
    <property type="gene ID" value="Jr13_01710"/>
</dbReference>
<dbReference type="InterPro" id="IPR001841">
    <property type="entry name" value="Znf_RING"/>
</dbReference>
<gene>
    <name evidence="3" type="primary">LOC108996295</name>
</gene>
<keyword evidence="2" id="KW-1185">Reference proteome</keyword>
<sequence length="280" mass="31780">MTSASELFYSRRSRLGRSDQDLGFDRICPYNRRHHIDLHSHQPDHHHRRDLDGCNPPRRSSHVSHHVERASVRSDRSTSQFVASNNSNTENLSSRSRPRLTENDRLPGAVLLARARLLQRLRGEPLSGNRESSRPPSYINRTEIMFEDDIRGLVDVGDMGNRTSTGQSVGSSTITDLSSRIERLQLLQEPKKKPPGLTQEALDCLRMEVYSSTVEGVVSRGSQDCSICLETFLEGDDLIHLPCGHKFHSACLDPWVRTCGDCPYCRRDIVITSHREIKRT</sequence>
<dbReference type="Gene3D" id="3.30.40.10">
    <property type="entry name" value="Zinc/RING finger domain, C3HC4 (zinc finger)"/>
    <property type="match status" value="1"/>
</dbReference>
<dbReference type="SMART" id="SM00184">
    <property type="entry name" value="RING"/>
    <property type="match status" value="1"/>
</dbReference>
<evidence type="ECO:0000256" key="1">
    <source>
        <dbReference type="SAM" id="MobiDB-lite"/>
    </source>
</evidence>
<feature type="compositionally biased region" description="Polar residues" evidence="1">
    <location>
        <begin position="77"/>
        <end position="95"/>
    </location>
</feature>
<name>A0A2I4F7M8_JUGRE</name>
<dbReference type="OrthoDB" id="8062037at2759"/>
<dbReference type="RefSeq" id="XP_018827653.1">
    <property type="nucleotide sequence ID" value="XM_018972108.2"/>
</dbReference>
<dbReference type="GO" id="GO:0005634">
    <property type="term" value="C:nucleus"/>
    <property type="evidence" value="ECO:0000318"/>
    <property type="project" value="GO_Central"/>
</dbReference>
<dbReference type="SUPFAM" id="SSF57850">
    <property type="entry name" value="RING/U-box"/>
    <property type="match status" value="1"/>
</dbReference>
<feature type="compositionally biased region" description="Basic and acidic residues" evidence="1">
    <location>
        <begin position="65"/>
        <end position="76"/>
    </location>
</feature>
<proteinExistence type="predicted"/>
<dbReference type="FunCoup" id="A0A2I4F7M8">
    <property type="interactions" value="714"/>
</dbReference>
<dbReference type="PANTHER" id="PTHR45931">
    <property type="entry name" value="SI:CH211-59O9.10"/>
    <property type="match status" value="1"/>
</dbReference>
<reference evidence="3" key="1">
    <citation type="submission" date="2025-08" db="UniProtKB">
        <authorList>
            <consortium name="RefSeq"/>
        </authorList>
    </citation>
    <scope>IDENTIFICATION</scope>
    <source>
        <tissue evidence="3">Leaves</tissue>
    </source>
</reference>
<dbReference type="STRING" id="51240.A0A2I4F7M8"/>
<accession>A0A2I4F7M8</accession>
<dbReference type="Proteomes" id="UP000235220">
    <property type="component" value="Chromosome 13"/>
</dbReference>
<evidence type="ECO:0000313" key="2">
    <source>
        <dbReference type="Proteomes" id="UP000235220"/>
    </source>
</evidence>
<dbReference type="InterPro" id="IPR051834">
    <property type="entry name" value="RING_finger_E3_ligase"/>
</dbReference>
<dbReference type="KEGG" id="jre:108996295"/>
<dbReference type="GeneID" id="108996295"/>
<evidence type="ECO:0000313" key="3">
    <source>
        <dbReference type="RefSeq" id="XP_018827653.1"/>
    </source>
</evidence>
<dbReference type="AlphaFoldDB" id="A0A2I4F7M8"/>
<feature type="region of interest" description="Disordered" evidence="1">
    <location>
        <begin position="39"/>
        <end position="106"/>
    </location>
</feature>
<dbReference type="PANTHER" id="PTHR45931:SF3">
    <property type="entry name" value="RING ZINC FINGER-CONTAINING PROTEIN"/>
    <property type="match status" value="1"/>
</dbReference>
<dbReference type="CDD" id="cd16454">
    <property type="entry name" value="RING-H2_PA-TM-RING"/>
    <property type="match status" value="1"/>
</dbReference>
<dbReference type="GO" id="GO:0061630">
    <property type="term" value="F:ubiquitin protein ligase activity"/>
    <property type="evidence" value="ECO:0000318"/>
    <property type="project" value="GO_Central"/>
</dbReference>
<organism evidence="2 3">
    <name type="scientific">Juglans regia</name>
    <name type="common">English walnut</name>
    <dbReference type="NCBI Taxonomy" id="51240"/>
    <lineage>
        <taxon>Eukaryota</taxon>
        <taxon>Viridiplantae</taxon>
        <taxon>Streptophyta</taxon>
        <taxon>Embryophyta</taxon>
        <taxon>Tracheophyta</taxon>
        <taxon>Spermatophyta</taxon>
        <taxon>Magnoliopsida</taxon>
        <taxon>eudicotyledons</taxon>
        <taxon>Gunneridae</taxon>
        <taxon>Pentapetalae</taxon>
        <taxon>rosids</taxon>
        <taxon>fabids</taxon>
        <taxon>Fagales</taxon>
        <taxon>Juglandaceae</taxon>
        <taxon>Juglans</taxon>
    </lineage>
</organism>
<dbReference type="Pfam" id="PF13639">
    <property type="entry name" value="zf-RING_2"/>
    <property type="match status" value="1"/>
</dbReference>
<dbReference type="GO" id="GO:0006511">
    <property type="term" value="P:ubiquitin-dependent protein catabolic process"/>
    <property type="evidence" value="ECO:0000318"/>
    <property type="project" value="GO_Central"/>
</dbReference>
<dbReference type="InterPro" id="IPR013083">
    <property type="entry name" value="Znf_RING/FYVE/PHD"/>
</dbReference>
<protein>
    <submittedName>
        <fullName evidence="3">Probable E3 ubiquitin-protein ligase RHY1A isoform X1</fullName>
    </submittedName>
</protein>